<organism evidence="1 2">
    <name type="scientific">Halpernia humi</name>
    <dbReference type="NCBI Taxonomy" id="493375"/>
    <lineage>
        <taxon>Bacteria</taxon>
        <taxon>Pseudomonadati</taxon>
        <taxon>Bacteroidota</taxon>
        <taxon>Flavobacteriia</taxon>
        <taxon>Flavobacteriales</taxon>
        <taxon>Weeksellaceae</taxon>
        <taxon>Chryseobacterium group</taxon>
        <taxon>Halpernia</taxon>
    </lineage>
</organism>
<evidence type="ECO:0000313" key="1">
    <source>
        <dbReference type="EMBL" id="SEG42738.1"/>
    </source>
</evidence>
<proteinExistence type="predicted"/>
<evidence type="ECO:0000313" key="2">
    <source>
        <dbReference type="Proteomes" id="UP000236738"/>
    </source>
</evidence>
<dbReference type="PANTHER" id="PTHR23416">
    <property type="entry name" value="SIALIC ACID SYNTHASE-RELATED"/>
    <property type="match status" value="1"/>
</dbReference>
<dbReference type="Pfam" id="PF00132">
    <property type="entry name" value="Hexapep"/>
    <property type="match status" value="1"/>
</dbReference>
<accession>A0A1H6A1Y9</accession>
<dbReference type="RefSeq" id="WP_103914188.1">
    <property type="nucleotide sequence ID" value="NZ_FNUS01000005.1"/>
</dbReference>
<reference evidence="2" key="1">
    <citation type="submission" date="2016-10" db="EMBL/GenBank/DDBJ databases">
        <authorList>
            <person name="Varghese N."/>
            <person name="Submissions S."/>
        </authorList>
    </citation>
    <scope>NUCLEOTIDE SEQUENCE [LARGE SCALE GENOMIC DNA]</scope>
    <source>
        <strain evidence="2">DSM 21580</strain>
    </source>
</reference>
<dbReference type="InterPro" id="IPR051159">
    <property type="entry name" value="Hexapeptide_acetyltransf"/>
</dbReference>
<dbReference type="SUPFAM" id="SSF51161">
    <property type="entry name" value="Trimeric LpxA-like enzymes"/>
    <property type="match status" value="1"/>
</dbReference>
<dbReference type="OrthoDB" id="9814490at2"/>
<gene>
    <name evidence="1" type="ORF">SAMN05421847_2326</name>
</gene>
<dbReference type="AlphaFoldDB" id="A0A1H6A1Y9"/>
<dbReference type="Proteomes" id="UP000236738">
    <property type="component" value="Unassembled WGS sequence"/>
</dbReference>
<keyword evidence="2" id="KW-1185">Reference proteome</keyword>
<protein>
    <submittedName>
        <fullName evidence="1">Acetyltransferase (Isoleucine patch superfamily)</fullName>
    </submittedName>
</protein>
<dbReference type="CDD" id="cd04647">
    <property type="entry name" value="LbH_MAT_like"/>
    <property type="match status" value="1"/>
</dbReference>
<keyword evidence="1" id="KW-0808">Transferase</keyword>
<dbReference type="InterPro" id="IPR011004">
    <property type="entry name" value="Trimer_LpxA-like_sf"/>
</dbReference>
<dbReference type="EMBL" id="FNUS01000005">
    <property type="protein sequence ID" value="SEG42738.1"/>
    <property type="molecule type" value="Genomic_DNA"/>
</dbReference>
<dbReference type="GO" id="GO:0016740">
    <property type="term" value="F:transferase activity"/>
    <property type="evidence" value="ECO:0007669"/>
    <property type="project" value="UniProtKB-KW"/>
</dbReference>
<dbReference type="Gene3D" id="2.160.10.10">
    <property type="entry name" value="Hexapeptide repeat proteins"/>
    <property type="match status" value="1"/>
</dbReference>
<dbReference type="InterPro" id="IPR001451">
    <property type="entry name" value="Hexapep"/>
</dbReference>
<name>A0A1H6A1Y9_9FLAO</name>
<sequence>MKKLIIRLLRKFYKARVMKRAKGSRKNLIVNGYTTVTNETSIGDYCSFNGLQIVGSGKVEIGNYFHSGTDILFITSNHNYKGDAIPYDKTHINKSISIGDFVWLGSKVIILGGVTIGEGAIIQAGAVVTKDVPKYGIAGGNPAITFMQRDAEHFERLKMEKKFHQ</sequence>